<comment type="catalytic activity">
    <reaction evidence="1">
        <text>ATP + protein L-histidine = ADP + protein N-phospho-L-histidine.</text>
        <dbReference type="EC" id="2.7.13.3"/>
    </reaction>
</comment>
<evidence type="ECO:0000259" key="3">
    <source>
        <dbReference type="PROSITE" id="PS50112"/>
    </source>
</evidence>
<dbReference type="InterPro" id="IPR013655">
    <property type="entry name" value="PAS_fold_3"/>
</dbReference>
<dbReference type="EMBL" id="SSNZ01000012">
    <property type="protein sequence ID" value="THF47484.1"/>
    <property type="molecule type" value="Genomic_DNA"/>
</dbReference>
<dbReference type="CDD" id="cd00082">
    <property type="entry name" value="HisKA"/>
    <property type="match status" value="1"/>
</dbReference>
<dbReference type="InterPro" id="IPR000014">
    <property type="entry name" value="PAS"/>
</dbReference>
<reference evidence="5 6" key="1">
    <citation type="submission" date="2019-04" db="EMBL/GenBank/DDBJ databases">
        <title>Flavobacterium sp. nov. isolated from construction timber.</title>
        <authorList>
            <person name="Lin S.-Y."/>
            <person name="Chang C.-T."/>
            <person name="Young C.-C."/>
        </authorList>
    </citation>
    <scope>NUCLEOTIDE SEQUENCE [LARGE SCALE GENOMIC DNA]</scope>
    <source>
        <strain evidence="5 6">CC-CTC003</strain>
    </source>
</reference>
<dbReference type="SMART" id="SM00086">
    <property type="entry name" value="PAC"/>
    <property type="match status" value="1"/>
</dbReference>
<dbReference type="EC" id="2.7.13.3" evidence="2"/>
<keyword evidence="6" id="KW-1185">Reference proteome</keyword>
<gene>
    <name evidence="5" type="ORF">E6C50_16760</name>
</gene>
<dbReference type="CDD" id="cd00130">
    <property type="entry name" value="PAS"/>
    <property type="match status" value="1"/>
</dbReference>
<evidence type="ECO:0000256" key="1">
    <source>
        <dbReference type="ARBA" id="ARBA00000085"/>
    </source>
</evidence>
<sequence>MQKSIKDLRILLDKNSEDSSFNIISSITDIKGNIIYANQKFCEISKYEETELLGKNHRILNSGHHPKTFFKTMWKTIGNGNVWDGEIRNKAKDGSYYWVYSIIFPVFDVHNKITQYFSIRVPIDEKKKLDEQREKRIRRLEKILFKISHEVRQPVTQILGVSDLLKETQLNQDELRMLIEGMKESADLLNLYTRELNQYVHKMKNEEYELLLAASENPDGSYYTNL</sequence>
<dbReference type="Proteomes" id="UP000307507">
    <property type="component" value="Unassembled WGS sequence"/>
</dbReference>
<dbReference type="SUPFAM" id="SSF55785">
    <property type="entry name" value="PYP-like sensor domain (PAS domain)"/>
    <property type="match status" value="1"/>
</dbReference>
<dbReference type="Pfam" id="PF08447">
    <property type="entry name" value="PAS_3"/>
    <property type="match status" value="1"/>
</dbReference>
<evidence type="ECO:0000256" key="2">
    <source>
        <dbReference type="ARBA" id="ARBA00012438"/>
    </source>
</evidence>
<proteinExistence type="predicted"/>
<dbReference type="AlphaFoldDB" id="A0A4S3ZPW8"/>
<dbReference type="SMART" id="SM00388">
    <property type="entry name" value="HisKA"/>
    <property type="match status" value="1"/>
</dbReference>
<dbReference type="Gene3D" id="3.30.450.20">
    <property type="entry name" value="PAS domain"/>
    <property type="match status" value="1"/>
</dbReference>
<name>A0A4S3ZPW8_9FLAO</name>
<protein>
    <recommendedName>
        <fullName evidence="2">histidine kinase</fullName>
        <ecNumber evidence="2">2.7.13.3</ecNumber>
    </recommendedName>
</protein>
<evidence type="ECO:0000313" key="5">
    <source>
        <dbReference type="EMBL" id="THF47484.1"/>
    </source>
</evidence>
<organism evidence="5 6">
    <name type="scientific">Flavobacterium supellecticarium</name>
    <dbReference type="NCBI Taxonomy" id="2565924"/>
    <lineage>
        <taxon>Bacteria</taxon>
        <taxon>Pseudomonadati</taxon>
        <taxon>Bacteroidota</taxon>
        <taxon>Flavobacteriia</taxon>
        <taxon>Flavobacteriales</taxon>
        <taxon>Flavobacteriaceae</taxon>
        <taxon>Flavobacterium</taxon>
    </lineage>
</organism>
<dbReference type="InterPro" id="IPR001610">
    <property type="entry name" value="PAC"/>
</dbReference>
<dbReference type="PROSITE" id="PS50112">
    <property type="entry name" value="PAS"/>
    <property type="match status" value="1"/>
</dbReference>
<accession>A0A4S3ZPW8</accession>
<comment type="caution">
    <text evidence="5">The sequence shown here is derived from an EMBL/GenBank/DDBJ whole genome shotgun (WGS) entry which is preliminary data.</text>
</comment>
<dbReference type="InterPro" id="IPR036097">
    <property type="entry name" value="HisK_dim/P_sf"/>
</dbReference>
<dbReference type="Gene3D" id="1.10.287.130">
    <property type="match status" value="1"/>
</dbReference>
<dbReference type="NCBIfam" id="TIGR00229">
    <property type="entry name" value="sensory_box"/>
    <property type="match status" value="1"/>
</dbReference>
<dbReference type="SUPFAM" id="SSF47384">
    <property type="entry name" value="Homodimeric domain of signal transducing histidine kinase"/>
    <property type="match status" value="1"/>
</dbReference>
<dbReference type="OrthoDB" id="9759607at2"/>
<dbReference type="Pfam" id="PF00512">
    <property type="entry name" value="HisKA"/>
    <property type="match status" value="1"/>
</dbReference>
<evidence type="ECO:0000259" key="4">
    <source>
        <dbReference type="PROSITE" id="PS50113"/>
    </source>
</evidence>
<dbReference type="InterPro" id="IPR000700">
    <property type="entry name" value="PAS-assoc_C"/>
</dbReference>
<feature type="domain" description="PAS" evidence="3">
    <location>
        <begin position="27"/>
        <end position="67"/>
    </location>
</feature>
<dbReference type="GO" id="GO:0000155">
    <property type="term" value="F:phosphorelay sensor kinase activity"/>
    <property type="evidence" value="ECO:0007669"/>
    <property type="project" value="InterPro"/>
</dbReference>
<feature type="domain" description="PAC" evidence="4">
    <location>
        <begin position="83"/>
        <end position="135"/>
    </location>
</feature>
<evidence type="ECO:0000313" key="6">
    <source>
        <dbReference type="Proteomes" id="UP000307507"/>
    </source>
</evidence>
<dbReference type="InterPro" id="IPR035965">
    <property type="entry name" value="PAS-like_dom_sf"/>
</dbReference>
<dbReference type="InterPro" id="IPR003661">
    <property type="entry name" value="HisK_dim/P_dom"/>
</dbReference>
<dbReference type="PROSITE" id="PS50113">
    <property type="entry name" value="PAC"/>
    <property type="match status" value="1"/>
</dbReference>